<dbReference type="Proteomes" id="UP001218188">
    <property type="component" value="Unassembled WGS sequence"/>
</dbReference>
<comment type="caution">
    <text evidence="2">The sequence shown here is derived from an EMBL/GenBank/DDBJ whole genome shotgun (WGS) entry which is preliminary data.</text>
</comment>
<feature type="compositionally biased region" description="Basic and acidic residues" evidence="1">
    <location>
        <begin position="477"/>
        <end position="486"/>
    </location>
</feature>
<accession>A0AAD6T691</accession>
<evidence type="ECO:0000313" key="2">
    <source>
        <dbReference type="EMBL" id="KAJ7038523.1"/>
    </source>
</evidence>
<dbReference type="AlphaFoldDB" id="A0AAD6T691"/>
<feature type="region of interest" description="Disordered" evidence="1">
    <location>
        <begin position="80"/>
        <end position="109"/>
    </location>
</feature>
<keyword evidence="3" id="KW-1185">Reference proteome</keyword>
<sequence length="506" mass="56080">MAWLSPLREFAQVLTAFPPRAPPVYAEPSTDISQTSQDLVTALRAHQHWAPPIDAECPSPLPLLGLPHYAPPELLPMSPPRQPAILSVSPPPRQSPVTSVSPRSPPLPLLQPRSAAADRICATAPCRVGHDHPPSQMAALQFRTDEDPRLTATPVFRDYQWRSDAFRTDSWRLAQVDQAIMKFFQTLVRLDQDGFPRDTMNLDHATFRAHLGLPNCYSHKIDEQRGYTTKAANAFWTSLLRFQVLDLLLSEAHGVSNAPSPKEPPPPGSGSRKLLSALSNWPTRLKVLTEGTSSTAQILTKTCENFQIMGAALRWILEVHDVHPILSSAFLTNSSWTLARSKFASNFGRLLGKEKLTLNTVLRTLSYAINFSPVIAMCNINLSKPYGHVMSQYKTRAFVGRFRPPRLMHLENVIMTVIREGGDRETTRNADATKEGQASESLTSGTAIGVDCRALEQNTLTFSIRDNGDVNMSREQFKREENEVKPDGAAGNFNAPPVSISLSRLK</sequence>
<proteinExistence type="predicted"/>
<feature type="region of interest" description="Disordered" evidence="1">
    <location>
        <begin position="477"/>
        <end position="506"/>
    </location>
</feature>
<evidence type="ECO:0000313" key="3">
    <source>
        <dbReference type="Proteomes" id="UP001218188"/>
    </source>
</evidence>
<dbReference type="EMBL" id="JARJCM010000031">
    <property type="protein sequence ID" value="KAJ7038523.1"/>
    <property type="molecule type" value="Genomic_DNA"/>
</dbReference>
<organism evidence="2 3">
    <name type="scientific">Mycena alexandri</name>
    <dbReference type="NCBI Taxonomy" id="1745969"/>
    <lineage>
        <taxon>Eukaryota</taxon>
        <taxon>Fungi</taxon>
        <taxon>Dikarya</taxon>
        <taxon>Basidiomycota</taxon>
        <taxon>Agaricomycotina</taxon>
        <taxon>Agaricomycetes</taxon>
        <taxon>Agaricomycetidae</taxon>
        <taxon>Agaricales</taxon>
        <taxon>Marasmiineae</taxon>
        <taxon>Mycenaceae</taxon>
        <taxon>Mycena</taxon>
    </lineage>
</organism>
<gene>
    <name evidence="2" type="ORF">C8F04DRAFT_1179542</name>
</gene>
<name>A0AAD6T691_9AGAR</name>
<evidence type="ECO:0000256" key="1">
    <source>
        <dbReference type="SAM" id="MobiDB-lite"/>
    </source>
</evidence>
<reference evidence="2" key="1">
    <citation type="submission" date="2023-03" db="EMBL/GenBank/DDBJ databases">
        <title>Massive genome expansion in bonnet fungi (Mycena s.s.) driven by repeated elements and novel gene families across ecological guilds.</title>
        <authorList>
            <consortium name="Lawrence Berkeley National Laboratory"/>
            <person name="Harder C.B."/>
            <person name="Miyauchi S."/>
            <person name="Viragh M."/>
            <person name="Kuo A."/>
            <person name="Thoen E."/>
            <person name="Andreopoulos B."/>
            <person name="Lu D."/>
            <person name="Skrede I."/>
            <person name="Drula E."/>
            <person name="Henrissat B."/>
            <person name="Morin E."/>
            <person name="Kohler A."/>
            <person name="Barry K."/>
            <person name="LaButti K."/>
            <person name="Morin E."/>
            <person name="Salamov A."/>
            <person name="Lipzen A."/>
            <person name="Mereny Z."/>
            <person name="Hegedus B."/>
            <person name="Baldrian P."/>
            <person name="Stursova M."/>
            <person name="Weitz H."/>
            <person name="Taylor A."/>
            <person name="Grigoriev I.V."/>
            <person name="Nagy L.G."/>
            <person name="Martin F."/>
            <person name="Kauserud H."/>
        </authorList>
    </citation>
    <scope>NUCLEOTIDE SEQUENCE</scope>
    <source>
        <strain evidence="2">CBHHK200</strain>
    </source>
</reference>
<protein>
    <submittedName>
        <fullName evidence="2">Uncharacterized protein</fullName>
    </submittedName>
</protein>